<dbReference type="NCBIfam" id="TIGR01730">
    <property type="entry name" value="RND_mfp"/>
    <property type="match status" value="1"/>
</dbReference>
<name>A0A1H7RDM9_9GAMM</name>
<dbReference type="FunFam" id="2.40.420.20:FF:000001">
    <property type="entry name" value="Efflux RND transporter periplasmic adaptor subunit"/>
    <property type="match status" value="1"/>
</dbReference>
<dbReference type="Pfam" id="PF25944">
    <property type="entry name" value="Beta-barrel_RND"/>
    <property type="match status" value="1"/>
</dbReference>
<dbReference type="Pfam" id="PF25917">
    <property type="entry name" value="BSH_RND"/>
    <property type="match status" value="1"/>
</dbReference>
<keyword evidence="4" id="KW-0732">Signal</keyword>
<protein>
    <submittedName>
        <fullName evidence="8">Membrane fusion protein, multidrug efflux system</fullName>
    </submittedName>
</protein>
<comment type="subcellular location">
    <subcellularLocation>
        <location evidence="1">Cell inner membrane</location>
        <topology evidence="1">Lipid-anchor</topology>
    </subcellularLocation>
</comment>
<evidence type="ECO:0000256" key="4">
    <source>
        <dbReference type="SAM" id="SignalP"/>
    </source>
</evidence>
<dbReference type="Proteomes" id="UP000185766">
    <property type="component" value="Unassembled WGS sequence"/>
</dbReference>
<dbReference type="PANTHER" id="PTHR30158:SF26">
    <property type="entry name" value="RESISTANCE-NODULATION-CELL DIVISION (RND) MULTIDRUG EFFLUX MEMBRANE FUSION PROTEIN MEXE"/>
    <property type="match status" value="1"/>
</dbReference>
<keyword evidence="3" id="KW-0175">Coiled coil</keyword>
<feature type="chain" id="PRO_5010263856" evidence="4">
    <location>
        <begin position="19"/>
        <end position="404"/>
    </location>
</feature>
<dbReference type="RefSeq" id="WP_074869784.1">
    <property type="nucleotide sequence ID" value="NZ_FOAS01000014.1"/>
</dbReference>
<dbReference type="InterPro" id="IPR006143">
    <property type="entry name" value="RND_pump_MFP"/>
</dbReference>
<comment type="similarity">
    <text evidence="2">Belongs to the membrane fusion protein (MFP) (TC 8.A.1) family.</text>
</comment>
<dbReference type="InterPro" id="IPR058626">
    <property type="entry name" value="MdtA-like_b-barrel"/>
</dbReference>
<dbReference type="GO" id="GO:0046677">
    <property type="term" value="P:response to antibiotic"/>
    <property type="evidence" value="ECO:0007669"/>
    <property type="project" value="TreeGrafter"/>
</dbReference>
<dbReference type="Gene3D" id="2.40.50.100">
    <property type="match status" value="1"/>
</dbReference>
<dbReference type="GO" id="GO:0022857">
    <property type="term" value="F:transmembrane transporter activity"/>
    <property type="evidence" value="ECO:0007669"/>
    <property type="project" value="InterPro"/>
</dbReference>
<dbReference type="InterPro" id="IPR058625">
    <property type="entry name" value="MdtA-like_BSH"/>
</dbReference>
<dbReference type="PANTHER" id="PTHR30158">
    <property type="entry name" value="ACRA/E-RELATED COMPONENT OF DRUG EFFLUX TRANSPORTER"/>
    <property type="match status" value="1"/>
</dbReference>
<feature type="signal peptide" evidence="4">
    <location>
        <begin position="1"/>
        <end position="18"/>
    </location>
</feature>
<evidence type="ECO:0000256" key="1">
    <source>
        <dbReference type="ARBA" id="ARBA00004519"/>
    </source>
</evidence>
<evidence type="ECO:0000259" key="6">
    <source>
        <dbReference type="Pfam" id="PF25944"/>
    </source>
</evidence>
<keyword evidence="9" id="KW-1185">Reference proteome</keyword>
<dbReference type="Gene3D" id="2.40.420.20">
    <property type="match status" value="1"/>
</dbReference>
<feature type="domain" description="Multidrug resistance protein MdtA-like C-terminal permuted SH3" evidence="7">
    <location>
        <begin position="299"/>
        <end position="357"/>
    </location>
</feature>
<dbReference type="Gene3D" id="2.40.30.170">
    <property type="match status" value="1"/>
</dbReference>
<dbReference type="InterPro" id="IPR058627">
    <property type="entry name" value="MdtA-like_C"/>
</dbReference>
<sequence length="404" mass="43629">MRLHALLLAPLAALLAACQPSDNQSQSAPPAPSVSVAEVLSHTITEWDEYSARLEAPQAVEIRPRVSGYIDRVAFIEGAQVKRGDLLFEIDPRPFVAEVKRLEAQQRQASAVLSRAQKEAQRGAQLRQRQLMAAEQAEARQTSADEAAAALAAISAQLDNARLNLEFTRITAPIDGRMGRAMITAGNLINAGDSLLSTLVSTDKVYAYFDVDEQAFLKYQDIASAQGRDVHGASPVLMALSDESEFSHQGQLDFLDNQINPRTGTLRARALFDNSQGEFTPGLYARIKLRGSAPYRAQLISESAVGTDLGRKYVLVLDADNTVDYRAVTLGPRIAGLRIVREGLAQGEHIVVNGLQRAYPGSQVQPATIPMANDAELASLRQLDAAAASAEQLVQSPAPRAPRS</sequence>
<evidence type="ECO:0000313" key="8">
    <source>
        <dbReference type="EMBL" id="SEL58341.1"/>
    </source>
</evidence>
<organism evidence="8 9">
    <name type="scientific">Atopomonas hussainii</name>
    <dbReference type="NCBI Taxonomy" id="1429083"/>
    <lineage>
        <taxon>Bacteria</taxon>
        <taxon>Pseudomonadati</taxon>
        <taxon>Pseudomonadota</taxon>
        <taxon>Gammaproteobacteria</taxon>
        <taxon>Pseudomonadales</taxon>
        <taxon>Pseudomonadaceae</taxon>
        <taxon>Atopomonas</taxon>
    </lineage>
</organism>
<evidence type="ECO:0000259" key="7">
    <source>
        <dbReference type="Pfam" id="PF25967"/>
    </source>
</evidence>
<reference evidence="8 9" key="1">
    <citation type="submission" date="2016-10" db="EMBL/GenBank/DDBJ databases">
        <authorList>
            <person name="de Groot N.N."/>
        </authorList>
    </citation>
    <scope>NUCLEOTIDE SEQUENCE [LARGE SCALE GENOMIC DNA]</scope>
    <source>
        <strain evidence="8 9">JCM 19513</strain>
    </source>
</reference>
<dbReference type="Pfam" id="PF25967">
    <property type="entry name" value="RND-MFP_C"/>
    <property type="match status" value="1"/>
</dbReference>
<dbReference type="PROSITE" id="PS51257">
    <property type="entry name" value="PROKAR_LIPOPROTEIN"/>
    <property type="match status" value="1"/>
</dbReference>
<gene>
    <name evidence="8" type="ORF">SAMN05216214_114107</name>
</gene>
<proteinExistence type="inferred from homology"/>
<accession>A0A1H7RDM9</accession>
<dbReference type="AlphaFoldDB" id="A0A1H7RDM9"/>
<evidence type="ECO:0000259" key="5">
    <source>
        <dbReference type="Pfam" id="PF25917"/>
    </source>
</evidence>
<dbReference type="STRING" id="1429083.GCA_001885685_03240"/>
<evidence type="ECO:0000313" key="9">
    <source>
        <dbReference type="Proteomes" id="UP000185766"/>
    </source>
</evidence>
<feature type="domain" description="Multidrug resistance protein MdtA-like beta-barrel" evidence="6">
    <location>
        <begin position="221"/>
        <end position="289"/>
    </location>
</feature>
<dbReference type="SUPFAM" id="SSF111369">
    <property type="entry name" value="HlyD-like secretion proteins"/>
    <property type="match status" value="1"/>
</dbReference>
<dbReference type="GO" id="GO:0005886">
    <property type="term" value="C:plasma membrane"/>
    <property type="evidence" value="ECO:0007669"/>
    <property type="project" value="UniProtKB-SubCell"/>
</dbReference>
<feature type="domain" description="Multidrug resistance protein MdtA-like barrel-sandwich hybrid" evidence="5">
    <location>
        <begin position="59"/>
        <end position="195"/>
    </location>
</feature>
<evidence type="ECO:0000256" key="2">
    <source>
        <dbReference type="ARBA" id="ARBA00009477"/>
    </source>
</evidence>
<evidence type="ECO:0000256" key="3">
    <source>
        <dbReference type="ARBA" id="ARBA00023054"/>
    </source>
</evidence>
<dbReference type="Gene3D" id="1.10.287.470">
    <property type="entry name" value="Helix hairpin bin"/>
    <property type="match status" value="1"/>
</dbReference>
<dbReference type="EMBL" id="FOAS01000014">
    <property type="protein sequence ID" value="SEL58341.1"/>
    <property type="molecule type" value="Genomic_DNA"/>
</dbReference>